<name>A0A2W1NV17_9FLAO</name>
<dbReference type="OrthoDB" id="5505971at2"/>
<dbReference type="RefSeq" id="WP_111061519.1">
    <property type="nucleotide sequence ID" value="NZ_JBHUCU010000007.1"/>
</dbReference>
<evidence type="ECO:0000313" key="1">
    <source>
        <dbReference type="EMBL" id="PZE18618.1"/>
    </source>
</evidence>
<dbReference type="Proteomes" id="UP000249248">
    <property type="component" value="Unassembled WGS sequence"/>
</dbReference>
<gene>
    <name evidence="1" type="ORF">DNU06_01950</name>
</gene>
<organism evidence="1 2">
    <name type="scientific">Putridiphycobacter roseus</name>
    <dbReference type="NCBI Taxonomy" id="2219161"/>
    <lineage>
        <taxon>Bacteria</taxon>
        <taxon>Pseudomonadati</taxon>
        <taxon>Bacteroidota</taxon>
        <taxon>Flavobacteriia</taxon>
        <taxon>Flavobacteriales</taxon>
        <taxon>Crocinitomicaceae</taxon>
        <taxon>Putridiphycobacter</taxon>
    </lineage>
</organism>
<dbReference type="AlphaFoldDB" id="A0A2W1NV17"/>
<protein>
    <submittedName>
        <fullName evidence="1">Uncharacterized protein</fullName>
    </submittedName>
</protein>
<dbReference type="EMBL" id="QKSB01000001">
    <property type="protein sequence ID" value="PZE18618.1"/>
    <property type="molecule type" value="Genomic_DNA"/>
</dbReference>
<comment type="caution">
    <text evidence="1">The sequence shown here is derived from an EMBL/GenBank/DDBJ whole genome shotgun (WGS) entry which is preliminary data.</text>
</comment>
<proteinExistence type="predicted"/>
<accession>A0A2W1NV17</accession>
<sequence length="385" mass="41197">MKALIIFSFLIYSPCIFSQNDSIGLPKLQFSVIYPIGSNGIQSKSKTNNFSFNLFYGLNGGLNGLEIGGLANANTGDVNGLQIGGLSNINTKAANGIIIAGLTNIAGDSSHAISIAGIANKQGGSFDGMQLAGITNYIQADMVGIQVAGISNTVIGNTTGIQVAGINNYSNGSFYGCQIAGISNVNKGDLTGIQVGLINHAKEMTGMQVGLFNIASSYKSGVPIGLFSFVKDGFHAIDFSYNESINANLSLKLGVPAFYNIFKVGYMPFADQAYYTYGIGAGTMLNLTKKFKISAEASASHIVPKVYVPKIDFLVNTDLNLRFHLTKHIGFFAGPSLNIYFTETDGENSATTLKIPYKMYTDKWWYGQGETNYWIGYNAGISILF</sequence>
<reference evidence="1 2" key="1">
    <citation type="submission" date="2018-06" db="EMBL/GenBank/DDBJ databases">
        <title>The draft genome sequence of Crocinitomix sp. SM1701.</title>
        <authorList>
            <person name="Zhang X."/>
        </authorList>
    </citation>
    <scope>NUCLEOTIDE SEQUENCE [LARGE SCALE GENOMIC DNA]</scope>
    <source>
        <strain evidence="1 2">SM1701</strain>
    </source>
</reference>
<dbReference type="NCBIfam" id="NF047436">
    <property type="entry name" value="LA_2272_repeat"/>
    <property type="match status" value="1"/>
</dbReference>
<dbReference type="InterPro" id="IPR058093">
    <property type="entry name" value="LA_2272-like"/>
</dbReference>
<keyword evidence="2" id="KW-1185">Reference proteome</keyword>
<evidence type="ECO:0000313" key="2">
    <source>
        <dbReference type="Proteomes" id="UP000249248"/>
    </source>
</evidence>